<name>A0A9Q3IZT7_9BASI</name>
<keyword evidence="3" id="KW-1185">Reference proteome</keyword>
<dbReference type="EMBL" id="AVOT02059186">
    <property type="protein sequence ID" value="MBW0552887.1"/>
    <property type="molecule type" value="Genomic_DNA"/>
</dbReference>
<sequence>MELNKITSDYTRQTELWQELTQTEDNHKTNVINSIHSLQNEFRNSQRCNNSKMNDIGQLLHTLPRMSTPLNYNEGTRIPNPQVLYVEKSQLKSEFSSSFHNLEPSMRQALLKEVPELKELPHFSGEGEYDHMEFIRGIDMIKEDFELPDRLVTAIFNTLFTRSAHRWYIKLRQAHGHQSWNWWKTQIINKWANDSWRFKMETAFESSKFNSDKDKILPWFCQQKDILTSLYPDMSEFMIHRKILRQCGGDLEHAVKSRTTEKSSAEDIINILEEVTTRTNIGSSRVNLKARFNTPWKDSVDKNPNKNSNNFKYEPADKIKKCHICQSTTHLANTCPKKGKINEIDIEKEPYVEKDNNIEENSDDKSSIFSESPKDIESINATFAIMELYSHLPQLSN</sequence>
<dbReference type="AlphaFoldDB" id="A0A9Q3IZT7"/>
<dbReference type="CDD" id="cd14279">
    <property type="entry name" value="CUE"/>
    <property type="match status" value="1"/>
</dbReference>
<organism evidence="2 3">
    <name type="scientific">Austropuccinia psidii MF-1</name>
    <dbReference type="NCBI Taxonomy" id="1389203"/>
    <lineage>
        <taxon>Eukaryota</taxon>
        <taxon>Fungi</taxon>
        <taxon>Dikarya</taxon>
        <taxon>Basidiomycota</taxon>
        <taxon>Pucciniomycotina</taxon>
        <taxon>Pucciniomycetes</taxon>
        <taxon>Pucciniales</taxon>
        <taxon>Sphaerophragmiaceae</taxon>
        <taxon>Austropuccinia</taxon>
    </lineage>
</organism>
<feature type="non-terminal residue" evidence="2">
    <location>
        <position position="397"/>
    </location>
</feature>
<dbReference type="OrthoDB" id="440455at2759"/>
<dbReference type="Proteomes" id="UP000765509">
    <property type="component" value="Unassembled WGS sequence"/>
</dbReference>
<feature type="region of interest" description="Disordered" evidence="1">
    <location>
        <begin position="352"/>
        <end position="371"/>
    </location>
</feature>
<evidence type="ECO:0000313" key="3">
    <source>
        <dbReference type="Proteomes" id="UP000765509"/>
    </source>
</evidence>
<protein>
    <submittedName>
        <fullName evidence="2">Uncharacterized protein</fullName>
    </submittedName>
</protein>
<evidence type="ECO:0000313" key="2">
    <source>
        <dbReference type="EMBL" id="MBW0552887.1"/>
    </source>
</evidence>
<comment type="caution">
    <text evidence="2">The sequence shown here is derived from an EMBL/GenBank/DDBJ whole genome shotgun (WGS) entry which is preliminary data.</text>
</comment>
<accession>A0A9Q3IZT7</accession>
<evidence type="ECO:0000256" key="1">
    <source>
        <dbReference type="SAM" id="MobiDB-lite"/>
    </source>
</evidence>
<gene>
    <name evidence="2" type="ORF">O181_092602</name>
</gene>
<proteinExistence type="predicted"/>
<reference evidence="2" key="1">
    <citation type="submission" date="2021-03" db="EMBL/GenBank/DDBJ databases">
        <title>Draft genome sequence of rust myrtle Austropuccinia psidii MF-1, a brazilian biotype.</title>
        <authorList>
            <person name="Quecine M.C."/>
            <person name="Pachon D.M.R."/>
            <person name="Bonatelli M.L."/>
            <person name="Correr F.H."/>
            <person name="Franceschini L.M."/>
            <person name="Leite T.F."/>
            <person name="Margarido G.R.A."/>
            <person name="Almeida C.A."/>
            <person name="Ferrarezi J.A."/>
            <person name="Labate C.A."/>
        </authorList>
    </citation>
    <scope>NUCLEOTIDE SEQUENCE</scope>
    <source>
        <strain evidence="2">MF-1</strain>
    </source>
</reference>